<dbReference type="Gene3D" id="1.10.10.10">
    <property type="entry name" value="Winged helix-like DNA-binding domain superfamily/Winged helix DNA-binding domain"/>
    <property type="match status" value="1"/>
</dbReference>
<evidence type="ECO:0000256" key="3">
    <source>
        <dbReference type="ARBA" id="ARBA00022629"/>
    </source>
</evidence>
<reference evidence="4 5" key="1">
    <citation type="journal article" date="2018" name="J. Microbiol.">
        <title>Salicibibacter kimchii gen. nov., sp. nov., a moderately halophilic and alkalitolerant bacterium in the family Bacillaceae, isolated from kimchi.</title>
        <authorList>
            <person name="Jang J.Y."/>
            <person name="Oh Y.J."/>
            <person name="Lim S.K."/>
            <person name="Park H.K."/>
            <person name="Lee C."/>
            <person name="Kim J.Y."/>
            <person name="Lee M.A."/>
            <person name="Choi H.J."/>
        </authorList>
    </citation>
    <scope>NUCLEOTIDE SEQUENCE [LARGE SCALE GENOMIC DNA]</scope>
    <source>
        <strain evidence="4 5">NKC1-1</strain>
    </source>
</reference>
<dbReference type="KEGG" id="rue:DT065_14275"/>
<name>A0A345C1G8_9BACI</name>
<dbReference type="Pfam" id="PF13412">
    <property type="entry name" value="HTH_24"/>
    <property type="match status" value="1"/>
</dbReference>
<evidence type="ECO:0000313" key="4">
    <source>
        <dbReference type="EMBL" id="AXF57049.1"/>
    </source>
</evidence>
<comment type="function">
    <text evidence="1">Transcriptional repressor of xylose-utilizing enzymes.</text>
</comment>
<dbReference type="SUPFAM" id="SSF46785">
    <property type="entry name" value="Winged helix' DNA-binding domain"/>
    <property type="match status" value="1"/>
</dbReference>
<dbReference type="PANTHER" id="PTHR18964:SF149">
    <property type="entry name" value="BIFUNCTIONAL UDP-N-ACETYLGLUCOSAMINE 2-EPIMERASE_N-ACETYLMANNOSAMINE KINASE"/>
    <property type="match status" value="1"/>
</dbReference>
<dbReference type="InterPro" id="IPR000600">
    <property type="entry name" value="ROK"/>
</dbReference>
<evidence type="ECO:0000256" key="2">
    <source>
        <dbReference type="ARBA" id="ARBA00006479"/>
    </source>
</evidence>
<keyword evidence="3" id="KW-0859">Xylose metabolism</keyword>
<organism evidence="4 5">
    <name type="scientific">Salicibibacter kimchii</name>
    <dbReference type="NCBI Taxonomy" id="2099786"/>
    <lineage>
        <taxon>Bacteria</taxon>
        <taxon>Bacillati</taxon>
        <taxon>Bacillota</taxon>
        <taxon>Bacilli</taxon>
        <taxon>Bacillales</taxon>
        <taxon>Bacillaceae</taxon>
        <taxon>Salicibibacter</taxon>
    </lineage>
</organism>
<dbReference type="OrthoDB" id="9796533at2"/>
<dbReference type="Proteomes" id="UP000252100">
    <property type="component" value="Chromosome"/>
</dbReference>
<accession>A0A345C1G8</accession>
<comment type="similarity">
    <text evidence="2">Belongs to the ROK (NagC/XylR) family.</text>
</comment>
<keyword evidence="5" id="KW-1185">Reference proteome</keyword>
<dbReference type="AlphaFoldDB" id="A0A345C1G8"/>
<gene>
    <name evidence="4" type="ORF">DT065_14275</name>
</gene>
<sequence>MLDTRNNGMREVYRCIHQHGPITKLELIQLTGMKQTTVVRRLDDLMNSGWIRIKQHDISSGGRPPALYEIEPTAAVMIGIDLSRRETTVSMNDMSFNIIGSHTFQMKEDHTPVHTISLIKEKITDLFQTYKVDEENLLGIGIGTVGPLDRNQGTMHAKNFIAGEWDHFPIVHELNKTFNTTILLENGANTAALYETMTRPDSKNQSILYCISGWGMRCGYVLNGEIMHDKQGDASSFGEMIINPYTKGTLASYISYEYILSKIEQKRTLTNVNKNEKKNQLMHALLSEDPEIQDIVLDSAYYYGIGLANMINILHPKIVILNSEMIRKYPTYYEKIIETAQDFVFQPEKQNPEFRSADFKVNPASVGASMLVFNAYFKA</sequence>
<dbReference type="SUPFAM" id="SSF53067">
    <property type="entry name" value="Actin-like ATPase domain"/>
    <property type="match status" value="1"/>
</dbReference>
<dbReference type="InterPro" id="IPR036388">
    <property type="entry name" value="WH-like_DNA-bd_sf"/>
</dbReference>
<proteinExistence type="inferred from homology"/>
<dbReference type="PANTHER" id="PTHR18964">
    <property type="entry name" value="ROK (REPRESSOR, ORF, KINASE) FAMILY"/>
    <property type="match status" value="1"/>
</dbReference>
<dbReference type="EMBL" id="CP031092">
    <property type="protein sequence ID" value="AXF57049.1"/>
    <property type="molecule type" value="Genomic_DNA"/>
</dbReference>
<evidence type="ECO:0000313" key="5">
    <source>
        <dbReference type="Proteomes" id="UP000252100"/>
    </source>
</evidence>
<dbReference type="InterPro" id="IPR036390">
    <property type="entry name" value="WH_DNA-bd_sf"/>
</dbReference>
<evidence type="ECO:0000256" key="1">
    <source>
        <dbReference type="ARBA" id="ARBA00002486"/>
    </source>
</evidence>
<dbReference type="RefSeq" id="WP_114374518.1">
    <property type="nucleotide sequence ID" value="NZ_CP031092.1"/>
</dbReference>
<dbReference type="InterPro" id="IPR043129">
    <property type="entry name" value="ATPase_NBD"/>
</dbReference>
<dbReference type="Gene3D" id="3.30.420.40">
    <property type="match status" value="2"/>
</dbReference>
<protein>
    <submittedName>
        <fullName evidence="4">ROK family transcriptional regulator</fullName>
    </submittedName>
</protein>
<keyword evidence="3" id="KW-0119">Carbohydrate metabolism</keyword>
<dbReference type="Pfam" id="PF00480">
    <property type="entry name" value="ROK"/>
    <property type="match status" value="1"/>
</dbReference>
<dbReference type="GO" id="GO:0042732">
    <property type="term" value="P:D-xylose metabolic process"/>
    <property type="evidence" value="ECO:0007669"/>
    <property type="project" value="UniProtKB-KW"/>
</dbReference>